<dbReference type="RefSeq" id="WP_228345116.1">
    <property type="nucleotide sequence ID" value="NZ_CP046056.1"/>
</dbReference>
<evidence type="ECO:0000256" key="1">
    <source>
        <dbReference type="ARBA" id="ARBA00007789"/>
    </source>
</evidence>
<dbReference type="KEGG" id="vcw:GJQ55_11495"/>
<gene>
    <name evidence="4" type="ORF">GJQ55_11495</name>
</gene>
<dbReference type="PANTHER" id="PTHR30137:SF6">
    <property type="entry name" value="LUCIFERASE-LIKE MONOOXYGENASE"/>
    <property type="match status" value="1"/>
</dbReference>
<dbReference type="EMBL" id="CP046056">
    <property type="protein sequence ID" value="QQD25054.1"/>
    <property type="molecule type" value="Genomic_DNA"/>
</dbReference>
<keyword evidence="4" id="KW-0560">Oxidoreductase</keyword>
<dbReference type="InterPro" id="IPR011251">
    <property type="entry name" value="Luciferase-like_dom"/>
</dbReference>
<dbReference type="InterPro" id="IPR050766">
    <property type="entry name" value="Bact_Lucif_Oxidored"/>
</dbReference>
<dbReference type="NCBIfam" id="TIGR03558">
    <property type="entry name" value="oxido_grp_1"/>
    <property type="match status" value="1"/>
</dbReference>
<sequence>MSAATLPLSLLELASVPTGSDIRHTLLELRRYAQAADQLGLTRLWLAEHHNMEGIASSATSVLIADLAAHTERLRIGSGGIMLPNHPPLVVAEQFGTLAALHPGRIDLGLGRAPGTDPVTSRALHRDERRAERFPQEVAELQRLLGNGDEPGVRAYPGRNSDIPIWILGSSLFSAQLAAQRGLPYAFAGHFAPALAAEALALYRRQFQPSAALAEPYAILCLPLILADTDDEARYLGTSSQQRILSLLYGKPLYIPPPVDDMDKIWDAPSRMQVQNFLALSVAGSPQTVAFKLQQLRQRYVCDELMFTNDIYDREKRLRALELLPQVQALMADK</sequence>
<dbReference type="AlphaFoldDB" id="A0A9X7V3P0"/>
<name>A0A9X7V3P0_9GAMM</name>
<organism evidence="4 5">
    <name type="scientific">Venatoribacter cucullus</name>
    <dbReference type="NCBI Taxonomy" id="2661630"/>
    <lineage>
        <taxon>Bacteria</taxon>
        <taxon>Pseudomonadati</taxon>
        <taxon>Pseudomonadota</taxon>
        <taxon>Gammaproteobacteria</taxon>
        <taxon>Oceanospirillales</taxon>
        <taxon>Oceanospirillaceae</taxon>
        <taxon>Venatoribacter</taxon>
    </lineage>
</organism>
<keyword evidence="5" id="KW-1185">Reference proteome</keyword>
<dbReference type="InterPro" id="IPR019949">
    <property type="entry name" value="CmoO-like"/>
</dbReference>
<dbReference type="PANTHER" id="PTHR30137">
    <property type="entry name" value="LUCIFERASE-LIKE MONOOXYGENASE"/>
    <property type="match status" value="1"/>
</dbReference>
<dbReference type="Gene3D" id="3.20.20.30">
    <property type="entry name" value="Luciferase-like domain"/>
    <property type="match status" value="1"/>
</dbReference>
<evidence type="ECO:0000313" key="4">
    <source>
        <dbReference type="EMBL" id="QQD25054.1"/>
    </source>
</evidence>
<feature type="domain" description="Luciferase-like" evidence="3">
    <location>
        <begin position="24"/>
        <end position="237"/>
    </location>
</feature>
<dbReference type="Proteomes" id="UP000596074">
    <property type="component" value="Chromosome"/>
</dbReference>
<dbReference type="GO" id="GO:0005829">
    <property type="term" value="C:cytosol"/>
    <property type="evidence" value="ECO:0007669"/>
    <property type="project" value="TreeGrafter"/>
</dbReference>
<protein>
    <recommendedName>
        <fullName evidence="2">Luciferase-like monooxygenase</fullName>
    </recommendedName>
</protein>
<dbReference type="Pfam" id="PF00296">
    <property type="entry name" value="Bac_luciferase"/>
    <property type="match status" value="1"/>
</dbReference>
<dbReference type="SUPFAM" id="SSF51679">
    <property type="entry name" value="Bacterial luciferase-like"/>
    <property type="match status" value="1"/>
</dbReference>
<accession>A0A9X7V3P0</accession>
<reference evidence="4 5" key="1">
    <citation type="submission" date="2019-11" db="EMBL/GenBank/DDBJ databases">
        <title>Venatorbacter sp. nov. a predator of Campylobacter and other Gram-negative bacteria.</title>
        <authorList>
            <person name="Saeedi A."/>
            <person name="Cummings N.J."/>
            <person name="Connerton I.F."/>
            <person name="Connerton P.L."/>
        </authorList>
    </citation>
    <scope>NUCLEOTIDE SEQUENCE [LARGE SCALE GENOMIC DNA]</scope>
    <source>
        <strain evidence="4">XL5</strain>
    </source>
</reference>
<dbReference type="InterPro" id="IPR036661">
    <property type="entry name" value="Luciferase-like_sf"/>
</dbReference>
<comment type="similarity">
    <text evidence="1">To bacterial alkanal monooxygenase alpha and beta chains.</text>
</comment>
<evidence type="ECO:0000313" key="5">
    <source>
        <dbReference type="Proteomes" id="UP000596074"/>
    </source>
</evidence>
<dbReference type="FunFam" id="3.20.20.30:FF:000002">
    <property type="entry name" value="LLM class flavin-dependent oxidoreductase"/>
    <property type="match status" value="1"/>
</dbReference>
<evidence type="ECO:0000259" key="3">
    <source>
        <dbReference type="Pfam" id="PF00296"/>
    </source>
</evidence>
<evidence type="ECO:0000256" key="2">
    <source>
        <dbReference type="ARBA" id="ARBA00074555"/>
    </source>
</evidence>
<dbReference type="GO" id="GO:0016705">
    <property type="term" value="F:oxidoreductase activity, acting on paired donors, with incorporation or reduction of molecular oxygen"/>
    <property type="evidence" value="ECO:0007669"/>
    <property type="project" value="InterPro"/>
</dbReference>
<proteinExistence type="predicted"/>